<dbReference type="SUPFAM" id="SSF51338">
    <property type="entry name" value="Composite domain of metallo-dependent hydrolases"/>
    <property type="match status" value="1"/>
</dbReference>
<comment type="caution">
    <text evidence="3">The sequence shown here is derived from an EMBL/GenBank/DDBJ whole genome shotgun (WGS) entry which is preliminary data.</text>
</comment>
<dbReference type="InterPro" id="IPR006680">
    <property type="entry name" value="Amidohydro-rel"/>
</dbReference>
<dbReference type="PANTHER" id="PTHR43135">
    <property type="entry name" value="ALPHA-D-RIBOSE 1-METHYLPHOSPHONATE 5-TRIPHOSPHATE DIPHOSPHATASE"/>
    <property type="match status" value="1"/>
</dbReference>
<organism evidence="3 4">
    <name type="scientific">Gelidibacter maritimus</name>
    <dbReference type="NCBI Taxonomy" id="2761487"/>
    <lineage>
        <taxon>Bacteria</taxon>
        <taxon>Pseudomonadati</taxon>
        <taxon>Bacteroidota</taxon>
        <taxon>Flavobacteriia</taxon>
        <taxon>Flavobacteriales</taxon>
        <taxon>Flavobacteriaceae</taxon>
        <taxon>Gelidibacter</taxon>
    </lineage>
</organism>
<dbReference type="Gene3D" id="2.30.40.10">
    <property type="entry name" value="Urease, subunit C, domain 1"/>
    <property type="match status" value="1"/>
</dbReference>
<dbReference type="InterPro" id="IPR032466">
    <property type="entry name" value="Metal_Hydrolase"/>
</dbReference>
<evidence type="ECO:0000313" key="3">
    <source>
        <dbReference type="EMBL" id="MBA6154664.1"/>
    </source>
</evidence>
<evidence type="ECO:0000259" key="2">
    <source>
        <dbReference type="Pfam" id="PF01979"/>
    </source>
</evidence>
<keyword evidence="1" id="KW-0732">Signal</keyword>
<reference evidence="3 4" key="1">
    <citation type="submission" date="2020-07" db="EMBL/GenBank/DDBJ databases">
        <title>Bacterium isolated from marine sediment.</title>
        <authorList>
            <person name="Shang D."/>
        </authorList>
    </citation>
    <scope>NUCLEOTIDE SEQUENCE [LARGE SCALE GENOMIC DNA]</scope>
    <source>
        <strain evidence="3 4">F6074</strain>
    </source>
</reference>
<dbReference type="RefSeq" id="WP_182206931.1">
    <property type="nucleotide sequence ID" value="NZ_JACGLT010000023.1"/>
</dbReference>
<dbReference type="Proteomes" id="UP000541857">
    <property type="component" value="Unassembled WGS sequence"/>
</dbReference>
<evidence type="ECO:0000256" key="1">
    <source>
        <dbReference type="SAM" id="SignalP"/>
    </source>
</evidence>
<dbReference type="GO" id="GO:0016810">
    <property type="term" value="F:hydrolase activity, acting on carbon-nitrogen (but not peptide) bonds"/>
    <property type="evidence" value="ECO:0007669"/>
    <property type="project" value="InterPro"/>
</dbReference>
<feature type="chain" id="PRO_5030596674" evidence="1">
    <location>
        <begin position="19"/>
        <end position="527"/>
    </location>
</feature>
<dbReference type="InterPro" id="IPR051781">
    <property type="entry name" value="Metallo-dep_Hydrolase"/>
</dbReference>
<dbReference type="AlphaFoldDB" id="A0A7W2R590"/>
<protein>
    <submittedName>
        <fullName evidence="3">Amidohydrolase family protein</fullName>
    </submittedName>
</protein>
<proteinExistence type="predicted"/>
<name>A0A7W2R590_9FLAO</name>
<keyword evidence="4" id="KW-1185">Reference proteome</keyword>
<keyword evidence="3" id="KW-0378">Hydrolase</keyword>
<gene>
    <name evidence="3" type="ORF">H3Z82_18230</name>
</gene>
<dbReference type="Gene3D" id="3.20.20.140">
    <property type="entry name" value="Metal-dependent hydrolases"/>
    <property type="match status" value="2"/>
</dbReference>
<accession>A0A7W2R590</accession>
<dbReference type="PANTHER" id="PTHR43135:SF3">
    <property type="entry name" value="ALPHA-D-RIBOSE 1-METHYLPHOSPHONATE 5-TRIPHOSPHATE DIPHOSPHATASE"/>
    <property type="match status" value="1"/>
</dbReference>
<evidence type="ECO:0000313" key="4">
    <source>
        <dbReference type="Proteomes" id="UP000541857"/>
    </source>
</evidence>
<feature type="signal peptide" evidence="1">
    <location>
        <begin position="1"/>
        <end position="18"/>
    </location>
</feature>
<dbReference type="SUPFAM" id="SSF51556">
    <property type="entry name" value="Metallo-dependent hydrolases"/>
    <property type="match status" value="1"/>
</dbReference>
<dbReference type="EMBL" id="JACGLT010000023">
    <property type="protein sequence ID" value="MBA6154664.1"/>
    <property type="molecule type" value="Genomic_DNA"/>
</dbReference>
<dbReference type="Pfam" id="PF01979">
    <property type="entry name" value="Amidohydro_1"/>
    <property type="match status" value="1"/>
</dbReference>
<dbReference type="InterPro" id="IPR011059">
    <property type="entry name" value="Metal-dep_hydrolase_composite"/>
</dbReference>
<sequence>MKNSMLLMFLLAPMVVLSQMIGAPDRKPTEGEGPYDQLIIRGVTLIDGTGGPPTGPVDIIIEKNKITDIVSVGVPKIQINDSKRPKLRTGNTKEIDAFGKYIMPGIVDLHVHTGGVPKAPEAEYVYKLWLAHGITTVRGVPTGELEWSLNERSRSAKNQIAAPRIISFHRPGSGKEWEGRKLLTPVDAREWVQYAKKKGVDGLKLGSYRPQIMKALLDEANSLGMGSTAHLAQSGVAQMNAVDAARLGLTSMTHFYGLFESMYENNDVQPWPIDINYGDEQHRFGQVARQWNLVKPGGEKWNALLDEFLELDFYINPTMTIYSAGRDVMAARNADWHAKYTLPSQMDFFEPSRLNHGAYWFDWTTEDEVAWKRYYQVWMQFLNDYKNRGGKVTVGSDSGFIYQLYGFGTILELEMLQEAGFHPLEVIRAATMHGAEEIFKPLNREIEFGVIRPGLLADIVILDENPLQNLKVLYGTGAVRLNDDNGKPERVGGVLYTIKDGIIYDAKKLLKDVELMVNKQKNERAKN</sequence>
<feature type="domain" description="Amidohydrolase-related" evidence="2">
    <location>
        <begin position="384"/>
        <end position="472"/>
    </location>
</feature>